<dbReference type="PANTHER" id="PTHR43649">
    <property type="entry name" value="ARABINOSE-BINDING PROTEIN-RELATED"/>
    <property type="match status" value="1"/>
</dbReference>
<dbReference type="SUPFAM" id="SSF53850">
    <property type="entry name" value="Periplasmic binding protein-like II"/>
    <property type="match status" value="2"/>
</dbReference>
<dbReference type="InterPro" id="IPR001638">
    <property type="entry name" value="Solute-binding_3/MltF_N"/>
</dbReference>
<protein>
    <recommendedName>
        <fullName evidence="3">Solute-binding protein family 3/N-terminal domain-containing protein</fullName>
    </recommendedName>
</protein>
<reference evidence="5" key="1">
    <citation type="journal article" date="2019" name="Int. J. Syst. Evol. Microbiol.">
        <title>The Global Catalogue of Microorganisms (GCM) 10K type strain sequencing project: providing services to taxonomists for standard genome sequencing and annotation.</title>
        <authorList>
            <consortium name="The Broad Institute Genomics Platform"/>
            <consortium name="The Broad Institute Genome Sequencing Center for Infectious Disease"/>
            <person name="Wu L."/>
            <person name="Ma J."/>
        </authorList>
    </citation>
    <scope>NUCLEOTIDE SEQUENCE [LARGE SCALE GENOMIC DNA]</scope>
    <source>
        <strain evidence="5">JCM 17551</strain>
    </source>
</reference>
<dbReference type="InterPro" id="IPR050490">
    <property type="entry name" value="Bact_solute-bd_prot1"/>
</dbReference>
<proteinExistence type="inferred from homology"/>
<evidence type="ECO:0000256" key="1">
    <source>
        <dbReference type="ARBA" id="ARBA00004418"/>
    </source>
</evidence>
<gene>
    <name evidence="4" type="ORF">GCM10022277_28660</name>
</gene>
<keyword evidence="5" id="KW-1185">Reference proteome</keyword>
<dbReference type="Gene3D" id="3.40.190.10">
    <property type="entry name" value="Periplasmic binding protein-like II"/>
    <property type="match status" value="4"/>
</dbReference>
<feature type="domain" description="Solute-binding protein family 3/N-terminal" evidence="3">
    <location>
        <begin position="5"/>
        <end position="223"/>
    </location>
</feature>
<evidence type="ECO:0000313" key="4">
    <source>
        <dbReference type="EMBL" id="GAA3930236.1"/>
    </source>
</evidence>
<dbReference type="Pfam" id="PF01547">
    <property type="entry name" value="SBP_bac_1"/>
    <property type="match status" value="1"/>
</dbReference>
<accession>A0ABP7MU19</accession>
<dbReference type="Pfam" id="PF00497">
    <property type="entry name" value="SBP_bac_3"/>
    <property type="match status" value="1"/>
</dbReference>
<comment type="subcellular location">
    <subcellularLocation>
        <location evidence="1">Periplasm</location>
    </subcellularLocation>
</comment>
<dbReference type="Proteomes" id="UP001501565">
    <property type="component" value="Unassembled WGS sequence"/>
</dbReference>
<evidence type="ECO:0000256" key="2">
    <source>
        <dbReference type="ARBA" id="ARBA00008520"/>
    </source>
</evidence>
<name>A0ABP7MU19_9GAMM</name>
<dbReference type="InterPro" id="IPR006059">
    <property type="entry name" value="SBP"/>
</dbReference>
<dbReference type="EMBL" id="BAABBN010000007">
    <property type="protein sequence ID" value="GAA3930236.1"/>
    <property type="molecule type" value="Genomic_DNA"/>
</dbReference>
<evidence type="ECO:0000259" key="3">
    <source>
        <dbReference type="Pfam" id="PF00497"/>
    </source>
</evidence>
<sequence length="626" mass="72397">MVFSAHPNYPPFHWEQAGKIVGASVDQAQIILDELNISYESRYAGPWKRVLFKAQQGQIDLILGLKNVPERRPYLAFSESPFYQNPVSVFVAKGKEFEFHHWSDLIDRKGTLNTGDRHGEQFDAFISQSLNTQRITGLKTNFDLLVKGRTQYFITGLFAGRTFLAKYPDNDKVTYLPNPVVVSPVHHGFSKKSECTELIPYFNKRLHELKEEGITTQLIEKNLEKWKGEIPLQPEKTTLKVGLLLASQGQGIGYRELFTQFEKEHPNIDINFSVYNDAQYKQKVAEWSENQEGPDVFYWQAGERLFELVEQNSVRSLDFLRDYENWDEKFPQTIIQQLEYDDHIYGLPFSFYQWGFYYKKSLFDKLGLQAPETWDAFLDVAKVLTDNGMDAIAIGTKNDWPAAAWFDYLNLRMNGLAFYQALLNGQVSYTDPKVRYVLQAWKSIIDQGYFHKGHEKLTWSEAIPLLYHEDAGITLIGNFVEKKIPHELHDNIGFFPFPVINQNVPRFELMPTEIFVLSRWSTKLNESLTLLKFLSKPQTQLKLANGIGYIPATTESSKHISPMSMEGVTLLNKSEDIMQYFDRDTNQAFSKEAIQILSDFLLKPDIEKTITALENERLKTFHQHTP</sequence>
<comment type="similarity">
    <text evidence="2">Belongs to the bacterial solute-binding protein 1 family.</text>
</comment>
<comment type="caution">
    <text evidence="4">The sequence shown here is derived from an EMBL/GenBank/DDBJ whole genome shotgun (WGS) entry which is preliminary data.</text>
</comment>
<evidence type="ECO:0000313" key="5">
    <source>
        <dbReference type="Proteomes" id="UP001501565"/>
    </source>
</evidence>
<organism evidence="4 5">
    <name type="scientific">Litoribacillus peritrichatus</name>
    <dbReference type="NCBI Taxonomy" id="718191"/>
    <lineage>
        <taxon>Bacteria</taxon>
        <taxon>Pseudomonadati</taxon>
        <taxon>Pseudomonadota</taxon>
        <taxon>Gammaproteobacteria</taxon>
        <taxon>Oceanospirillales</taxon>
        <taxon>Oceanospirillaceae</taxon>
        <taxon>Litoribacillus</taxon>
    </lineage>
</organism>